<comment type="similarity">
    <text evidence="1 3">Belongs to the gamma-glutamylcyclotransferase family.</text>
</comment>
<feature type="active site" description="Proton acceptor" evidence="2">
    <location>
        <position position="77"/>
    </location>
</feature>
<dbReference type="InterPro" id="IPR039126">
    <property type="entry name" value="GGACT"/>
</dbReference>
<dbReference type="GO" id="GO:0016740">
    <property type="term" value="F:transferase activity"/>
    <property type="evidence" value="ECO:0007669"/>
    <property type="project" value="UniProtKB-KW"/>
</dbReference>
<evidence type="ECO:0000256" key="2">
    <source>
        <dbReference type="PIRSR" id="PIRSR639126-1"/>
    </source>
</evidence>
<dbReference type="RefSeq" id="WP_084275354.1">
    <property type="nucleotide sequence ID" value="NZ_AP026671.1"/>
</dbReference>
<dbReference type="PANTHER" id="PTHR12510:SF4">
    <property type="entry name" value="GAMMA-GLUTAMYLAMINECYCLOTRANSFERASE"/>
    <property type="match status" value="1"/>
</dbReference>
<dbReference type="OrthoDB" id="8538589at2"/>
<keyword evidence="5" id="KW-0808">Transferase</keyword>
<dbReference type="Proteomes" id="UP000192602">
    <property type="component" value="Unassembled WGS sequence"/>
</dbReference>
<dbReference type="EMBL" id="FWWZ01000001">
    <property type="protein sequence ID" value="SMC09105.1"/>
    <property type="molecule type" value="Genomic_DNA"/>
</dbReference>
<dbReference type="InterPro" id="IPR013024">
    <property type="entry name" value="GGCT-like"/>
</dbReference>
<name>A0A1W1WSC1_9BACT</name>
<dbReference type="Gene3D" id="3.10.490.10">
    <property type="entry name" value="Gamma-glutamyl cyclotransferase-like"/>
    <property type="match status" value="1"/>
</dbReference>
<sequence length="124" mass="14872">MCYKLFVYGTLKKGLCNHFYLHEATFLGEAITLQAYPLIAPKRWYPYLIDKPGKGKRIRGELYALNLATLKQIDRLEEHPRYYKRKVIEILVNGKRQEAFTYFFASFIPYWEFTFLEEFPSKEE</sequence>
<dbReference type="STRING" id="1069081.SAMN05660197_0903"/>
<evidence type="ECO:0000313" key="6">
    <source>
        <dbReference type="Proteomes" id="UP000192602"/>
    </source>
</evidence>
<dbReference type="Pfam" id="PF06094">
    <property type="entry name" value="GGACT"/>
    <property type="match status" value="1"/>
</dbReference>
<proteinExistence type="inferred from homology"/>
<accession>A0A1W1WSC1</accession>
<organism evidence="5 6">
    <name type="scientific">Nitratiruptor tergarcus DSM 16512</name>
    <dbReference type="NCBI Taxonomy" id="1069081"/>
    <lineage>
        <taxon>Bacteria</taxon>
        <taxon>Pseudomonadati</taxon>
        <taxon>Campylobacterota</taxon>
        <taxon>Epsilonproteobacteria</taxon>
        <taxon>Nautiliales</taxon>
        <taxon>Nitratiruptoraceae</taxon>
        <taxon>Nitratiruptor</taxon>
    </lineage>
</organism>
<dbReference type="PANTHER" id="PTHR12510">
    <property type="entry name" value="TROPONIN C-AKIN-1 PROTEIN"/>
    <property type="match status" value="1"/>
</dbReference>
<dbReference type="AlphaFoldDB" id="A0A1W1WSC1"/>
<dbReference type="InterPro" id="IPR036568">
    <property type="entry name" value="GGCT-like_sf"/>
</dbReference>
<dbReference type="GO" id="GO:0005829">
    <property type="term" value="C:cytosol"/>
    <property type="evidence" value="ECO:0007669"/>
    <property type="project" value="TreeGrafter"/>
</dbReference>
<reference evidence="6" key="1">
    <citation type="submission" date="2017-04" db="EMBL/GenBank/DDBJ databases">
        <authorList>
            <person name="Varghese N."/>
            <person name="Submissions S."/>
        </authorList>
    </citation>
    <scope>NUCLEOTIDE SEQUENCE [LARGE SCALE GENOMIC DNA]</scope>
    <source>
        <strain evidence="6">DSM 16512</strain>
    </source>
</reference>
<feature type="domain" description="Gamma-glutamylcyclotransferase AIG2-like" evidence="4">
    <location>
        <begin position="5"/>
        <end position="106"/>
    </location>
</feature>
<evidence type="ECO:0000256" key="1">
    <source>
        <dbReference type="ARBA" id="ARBA00008861"/>
    </source>
</evidence>
<evidence type="ECO:0000256" key="3">
    <source>
        <dbReference type="RuleBase" id="RU367036"/>
    </source>
</evidence>
<evidence type="ECO:0000259" key="4">
    <source>
        <dbReference type="Pfam" id="PF06094"/>
    </source>
</evidence>
<protein>
    <recommendedName>
        <fullName evidence="3">Gamma-glutamylcyclotransferase family protein</fullName>
    </recommendedName>
</protein>
<keyword evidence="6" id="KW-1185">Reference proteome</keyword>
<gene>
    <name evidence="5" type="ORF">SAMN05660197_0903</name>
</gene>
<dbReference type="CDD" id="cd06661">
    <property type="entry name" value="GGCT_like"/>
    <property type="match status" value="1"/>
</dbReference>
<evidence type="ECO:0000313" key="5">
    <source>
        <dbReference type="EMBL" id="SMC09105.1"/>
    </source>
</evidence>
<dbReference type="SUPFAM" id="SSF110857">
    <property type="entry name" value="Gamma-glutamyl cyclotransferase-like"/>
    <property type="match status" value="1"/>
</dbReference>
<dbReference type="GO" id="GO:0061929">
    <property type="term" value="F:gamma-glutamylaminecyclotransferase activity"/>
    <property type="evidence" value="ECO:0007669"/>
    <property type="project" value="InterPro"/>
</dbReference>
<dbReference type="InterPro" id="IPR009288">
    <property type="entry name" value="AIG2-like_dom"/>
</dbReference>